<sequence length="131" mass="15081">MSALFASVLACLVGPFIKLEQRLVLFSLWPRFANYFLYITCNINVVVDGLENIPKKPCVIVSNHQGQWETFYFQYLFFPMVTVLKKELLLIPVWGWAMMLLWPVAINRGKPVASFKKVVSEGLKRLSAGYY</sequence>
<dbReference type="GO" id="GO:0006654">
    <property type="term" value="P:phosphatidic acid biosynthetic process"/>
    <property type="evidence" value="ECO:0007669"/>
    <property type="project" value="TreeGrafter"/>
</dbReference>
<protein>
    <recommendedName>
        <fullName evidence="3">Phospholipid/glycerol acyltransferase domain-containing protein</fullName>
    </recommendedName>
</protein>
<dbReference type="SUPFAM" id="SSF69593">
    <property type="entry name" value="Glycerol-3-phosphate (1)-acyltransferase"/>
    <property type="match status" value="1"/>
</dbReference>
<dbReference type="GO" id="GO:0003841">
    <property type="term" value="F:1-acylglycerol-3-phosphate O-acyltransferase activity"/>
    <property type="evidence" value="ECO:0007669"/>
    <property type="project" value="TreeGrafter"/>
</dbReference>
<evidence type="ECO:0000256" key="1">
    <source>
        <dbReference type="ARBA" id="ARBA00022679"/>
    </source>
</evidence>
<reference evidence="4" key="1">
    <citation type="submission" date="2018-05" db="EMBL/GenBank/DDBJ databases">
        <authorList>
            <person name="Lanie J.A."/>
            <person name="Ng W.-L."/>
            <person name="Kazmierczak K.M."/>
            <person name="Andrzejewski T.M."/>
            <person name="Davidsen T.M."/>
            <person name="Wayne K.J."/>
            <person name="Tettelin H."/>
            <person name="Glass J.I."/>
            <person name="Rusch D."/>
            <person name="Podicherti R."/>
            <person name="Tsui H.-C.T."/>
            <person name="Winkler M.E."/>
        </authorList>
    </citation>
    <scope>NUCLEOTIDE SEQUENCE</scope>
</reference>
<feature type="domain" description="Phospholipid/glycerol acyltransferase" evidence="3">
    <location>
        <begin position="45"/>
        <end position="129"/>
    </location>
</feature>
<dbReference type="EMBL" id="UINC01033287">
    <property type="protein sequence ID" value="SVB22331.1"/>
    <property type="molecule type" value="Genomic_DNA"/>
</dbReference>
<feature type="non-terminal residue" evidence="4">
    <location>
        <position position="131"/>
    </location>
</feature>
<dbReference type="PANTHER" id="PTHR10434:SF40">
    <property type="entry name" value="1-ACYL-SN-GLYCEROL-3-PHOSPHATE ACYLTRANSFERASE"/>
    <property type="match status" value="1"/>
</dbReference>
<keyword evidence="2" id="KW-0012">Acyltransferase</keyword>
<evidence type="ECO:0000259" key="3">
    <source>
        <dbReference type="Pfam" id="PF01553"/>
    </source>
</evidence>
<dbReference type="PANTHER" id="PTHR10434">
    <property type="entry name" value="1-ACYL-SN-GLYCEROL-3-PHOSPHATE ACYLTRANSFERASE"/>
    <property type="match status" value="1"/>
</dbReference>
<gene>
    <name evidence="4" type="ORF">METZ01_LOCUS175185</name>
</gene>
<dbReference type="InterPro" id="IPR002123">
    <property type="entry name" value="Plipid/glycerol_acylTrfase"/>
</dbReference>
<organism evidence="4">
    <name type="scientific">marine metagenome</name>
    <dbReference type="NCBI Taxonomy" id="408172"/>
    <lineage>
        <taxon>unclassified sequences</taxon>
        <taxon>metagenomes</taxon>
        <taxon>ecological metagenomes</taxon>
    </lineage>
</organism>
<dbReference type="AlphaFoldDB" id="A0A382C9H7"/>
<name>A0A382C9H7_9ZZZZ</name>
<proteinExistence type="predicted"/>
<dbReference type="Pfam" id="PF01553">
    <property type="entry name" value="Acyltransferase"/>
    <property type="match status" value="1"/>
</dbReference>
<evidence type="ECO:0000256" key="2">
    <source>
        <dbReference type="ARBA" id="ARBA00023315"/>
    </source>
</evidence>
<dbReference type="CDD" id="cd07989">
    <property type="entry name" value="LPLAT_AGPAT-like"/>
    <property type="match status" value="1"/>
</dbReference>
<evidence type="ECO:0000313" key="4">
    <source>
        <dbReference type="EMBL" id="SVB22331.1"/>
    </source>
</evidence>
<keyword evidence="1" id="KW-0808">Transferase</keyword>
<accession>A0A382C9H7</accession>